<dbReference type="PIRSF" id="PIRSF018266">
    <property type="entry name" value="FecR"/>
    <property type="match status" value="1"/>
</dbReference>
<evidence type="ECO:0000313" key="3">
    <source>
        <dbReference type="EMBL" id="MFC3199629.1"/>
    </source>
</evidence>
<proteinExistence type="predicted"/>
<name>A0ABV7JNS0_9SPHI</name>
<feature type="domain" description="Protein FecR C-terminal" evidence="2">
    <location>
        <begin position="253"/>
        <end position="321"/>
    </location>
</feature>
<dbReference type="Proteomes" id="UP001595526">
    <property type="component" value="Unassembled WGS sequence"/>
</dbReference>
<dbReference type="Gene3D" id="2.60.120.1440">
    <property type="match status" value="1"/>
</dbReference>
<reference evidence="4" key="1">
    <citation type="journal article" date="2019" name="Int. J. Syst. Evol. Microbiol.">
        <title>The Global Catalogue of Microorganisms (GCM) 10K type strain sequencing project: providing services to taxonomists for standard genome sequencing and annotation.</title>
        <authorList>
            <consortium name="The Broad Institute Genomics Platform"/>
            <consortium name="The Broad Institute Genome Sequencing Center for Infectious Disease"/>
            <person name="Wu L."/>
            <person name="Ma J."/>
        </authorList>
    </citation>
    <scope>NUCLEOTIDE SEQUENCE [LARGE SCALE GENOMIC DNA]</scope>
    <source>
        <strain evidence="4">KCTC 52416</strain>
    </source>
</reference>
<gene>
    <name evidence="3" type="ORF">ACFOET_18575</name>
</gene>
<sequence length="324" mass="36941">MKIRKLQDLLKKYDAGTASEAERYIVDEWYETFDQPPVVPGLQDEHSKRAIRARIWQHHPQRRIHTPWYLHPLLKVAASMIVVVSVGLLCYQSQIGQSLLSWKNDTQQHGAPRQITTGVRNLKRILLPDSSAVYLNANSVLEISPAYNKDNRAIQLTGEAFFEVKSDTSRPFIVNTQRLSIRVLGTSFNIQSYEDLEQIKVAVRTGSVAVRHDTTASLAKLTANEELTYHKNEGKFQIGQASLTHVMAWREGRLIYHQSSFKDVVRGFQNLYGIKLNTQDPEVASHLYTLTLKPTMNKTEAISLMCTILNKKYKEEEDGTIAIY</sequence>
<dbReference type="InterPro" id="IPR006860">
    <property type="entry name" value="FecR"/>
</dbReference>
<dbReference type="Pfam" id="PF16344">
    <property type="entry name" value="FecR_C"/>
    <property type="match status" value="1"/>
</dbReference>
<accession>A0ABV7JNS0</accession>
<organism evidence="3 4">
    <name type="scientific">Parapedobacter deserti</name>
    <dbReference type="NCBI Taxonomy" id="1912957"/>
    <lineage>
        <taxon>Bacteria</taxon>
        <taxon>Pseudomonadati</taxon>
        <taxon>Bacteroidota</taxon>
        <taxon>Sphingobacteriia</taxon>
        <taxon>Sphingobacteriales</taxon>
        <taxon>Sphingobacteriaceae</taxon>
        <taxon>Parapedobacter</taxon>
    </lineage>
</organism>
<dbReference type="InterPro" id="IPR012373">
    <property type="entry name" value="Ferrdict_sens_TM"/>
</dbReference>
<evidence type="ECO:0000259" key="1">
    <source>
        <dbReference type="Pfam" id="PF04773"/>
    </source>
</evidence>
<evidence type="ECO:0000313" key="4">
    <source>
        <dbReference type="Proteomes" id="UP001595526"/>
    </source>
</evidence>
<dbReference type="PANTHER" id="PTHR30273">
    <property type="entry name" value="PERIPLASMIC SIGNAL SENSOR AND SIGMA FACTOR ACTIVATOR FECR-RELATED"/>
    <property type="match status" value="1"/>
</dbReference>
<comment type="caution">
    <text evidence="3">The sequence shown here is derived from an EMBL/GenBank/DDBJ whole genome shotgun (WGS) entry which is preliminary data.</text>
</comment>
<dbReference type="RefSeq" id="WP_379025436.1">
    <property type="nucleotide sequence ID" value="NZ_JBHRTA010000058.1"/>
</dbReference>
<dbReference type="Gene3D" id="3.55.50.30">
    <property type="match status" value="1"/>
</dbReference>
<feature type="domain" description="FecR protein" evidence="1">
    <location>
        <begin position="114"/>
        <end position="208"/>
    </location>
</feature>
<protein>
    <submittedName>
        <fullName evidence="3">FecR family protein</fullName>
    </submittedName>
</protein>
<keyword evidence="4" id="KW-1185">Reference proteome</keyword>
<dbReference type="Pfam" id="PF04773">
    <property type="entry name" value="FecR"/>
    <property type="match status" value="1"/>
</dbReference>
<dbReference type="InterPro" id="IPR032508">
    <property type="entry name" value="FecR_C"/>
</dbReference>
<dbReference type="PANTHER" id="PTHR30273:SF2">
    <property type="entry name" value="PROTEIN FECR"/>
    <property type="match status" value="1"/>
</dbReference>
<evidence type="ECO:0000259" key="2">
    <source>
        <dbReference type="Pfam" id="PF16344"/>
    </source>
</evidence>
<dbReference type="EMBL" id="JBHRTA010000058">
    <property type="protein sequence ID" value="MFC3199629.1"/>
    <property type="molecule type" value="Genomic_DNA"/>
</dbReference>